<dbReference type="EMBL" id="JAZGUE010000002">
    <property type="protein sequence ID" value="KAL2269851.1"/>
    <property type="molecule type" value="Genomic_DNA"/>
</dbReference>
<feature type="domain" description="GATOR1 complex protein NPRL3 C-terminal HTH" evidence="7">
    <location>
        <begin position="805"/>
        <end position="853"/>
    </location>
</feature>
<dbReference type="RefSeq" id="XP_070868575.1">
    <property type="nucleotide sequence ID" value="XM_071008261.1"/>
</dbReference>
<sequence>MASPVLPNPDNFLGVALVVYRVREGSSFVFHYPARLLPLETPGRNAAGRADGDDDADGDDLGLGRHARGAGLESWSSSRVSAAELAQWNHEDHLTTEKGATIAPWEYVAGFPTENLASLLTTGRDYHKKLFQISLDSLYCVSCPIHVPENGVWRKKNKKGPKPPPPPPPPPKDGAPKPDDDDGLPADAGPDKGPTDAAKVDLRDMAKPPAQPAAEETEDKKSSMTMFNLVFFLNPKKHEVKPLVDVMFTHIIKKVNKAYKYCQERSGFVWKESKSILRLKDKGKEERRNMSSLWEEILATSTLAQSMQDVYEAVSQNRIAALQLDTAEGTVTHSVQIPVPFHVSDLPQEGEEGRRGLWLTTANSWIGDEAAETPGFLDKNFALLLMMDEKRVISELQNDPDETTLAMIEFVRHCKPTLSFHQVCQQASGILTPAQVRKFAQHFIFWRRAIAIPPLHPRDTYIVSPNCDMRKLPLAALRWARQFPMAPSLPEFLAMLSVSPRPYKALYNGHKSHRPMYMAMLAWLMRGGWVTQLCTFAYVVVWPEIIYEVDYAVEAEQIARKKREQNTGREPGSLESNDASTTAATTAASSFIPAAVSPGLASPGVAALGDAAVAGFGSGFLSLSDAPEQALSITPSLRDLSLTHPNPLARRASHNTIYSPSPTPPPPPPLSGTPLSSRYGPPPPVLTHLAANLPHDHAPESKPSPTPVEQTAEQARLARIADREARDLAERATAHARKPVPQPTAHPSVNHAPHLDGIQPHVILDAKNVTWLESRYLIAIEQRFRDKAAASSNAGGGSGGGTGAASDPARVADMWPKFCKYFNGRSALERIALQEDMKRKEVWSLLMAMSEYLLCVRHW</sequence>
<feature type="compositionally biased region" description="Pro residues" evidence="6">
    <location>
        <begin position="661"/>
        <end position="671"/>
    </location>
</feature>
<feature type="compositionally biased region" description="Basic and acidic residues" evidence="6">
    <location>
        <begin position="189"/>
        <end position="206"/>
    </location>
</feature>
<dbReference type="Proteomes" id="UP001600064">
    <property type="component" value="Unassembled WGS sequence"/>
</dbReference>
<feature type="region of interest" description="Disordered" evidence="6">
    <location>
        <begin position="41"/>
        <end position="63"/>
    </location>
</feature>
<evidence type="ECO:0000256" key="5">
    <source>
        <dbReference type="RuleBase" id="RU368069"/>
    </source>
</evidence>
<protein>
    <recommendedName>
        <fullName evidence="2 5">Nitrogen permease regulator 3</fullName>
    </recommendedName>
    <alternativeName>
        <fullName evidence="4 5">Required for meiotic nuclear division protein 11</fullName>
    </alternativeName>
</protein>
<comment type="caution">
    <text evidence="8">The sequence shown here is derived from an EMBL/GenBank/DDBJ whole genome shotgun (WGS) entry which is preliminary data.</text>
</comment>
<comment type="similarity">
    <text evidence="1 5">Belongs to the NPR3 family.</text>
</comment>
<dbReference type="Pfam" id="PF24064">
    <property type="entry name" value="HTH_NPRL3"/>
    <property type="match status" value="1"/>
</dbReference>
<evidence type="ECO:0000256" key="1">
    <source>
        <dbReference type="ARBA" id="ARBA00010546"/>
    </source>
</evidence>
<feature type="compositionally biased region" description="Pro residues" evidence="6">
    <location>
        <begin position="162"/>
        <end position="173"/>
    </location>
</feature>
<evidence type="ECO:0000256" key="2">
    <source>
        <dbReference type="ARBA" id="ARBA00017880"/>
    </source>
</evidence>
<comment type="subcellular location">
    <subcellularLocation>
        <location evidence="5">Vacuole membrane</location>
        <topology evidence="5">Peripheral membrane protein</topology>
    </subcellularLocation>
</comment>
<accession>A0ABR4DHK6</accession>
<keyword evidence="5" id="KW-0732">Signal</keyword>
<organism evidence="8 9">
    <name type="scientific">Remersonia thermophila</name>
    <dbReference type="NCBI Taxonomy" id="72144"/>
    <lineage>
        <taxon>Eukaryota</taxon>
        <taxon>Fungi</taxon>
        <taxon>Dikarya</taxon>
        <taxon>Ascomycota</taxon>
        <taxon>Pezizomycotina</taxon>
        <taxon>Sordariomycetes</taxon>
        <taxon>Sordariomycetidae</taxon>
        <taxon>Sordariales</taxon>
        <taxon>Sordariales incertae sedis</taxon>
        <taxon>Remersonia</taxon>
    </lineage>
</organism>
<dbReference type="PANTHER" id="PTHR13153:SF5">
    <property type="entry name" value="GATOR COMPLEX PROTEIN NPRL3"/>
    <property type="match status" value="1"/>
</dbReference>
<dbReference type="PANTHER" id="PTHR13153">
    <property type="entry name" value="CGTHBA PROTEIN -14 GENE PROTEIN"/>
    <property type="match status" value="1"/>
</dbReference>
<feature type="region of interest" description="Disordered" evidence="6">
    <location>
        <begin position="652"/>
        <end position="710"/>
    </location>
</feature>
<feature type="region of interest" description="Disordered" evidence="6">
    <location>
        <begin position="732"/>
        <end position="752"/>
    </location>
</feature>
<evidence type="ECO:0000256" key="6">
    <source>
        <dbReference type="SAM" id="MobiDB-lite"/>
    </source>
</evidence>
<keyword evidence="5" id="KW-0469">Meiosis</keyword>
<proteinExistence type="inferred from homology"/>
<dbReference type="InterPro" id="IPR005365">
    <property type="entry name" value="Npr3"/>
</dbReference>
<reference evidence="8 9" key="1">
    <citation type="journal article" date="2024" name="Commun. Biol.">
        <title>Comparative genomic analysis of thermophilic fungi reveals convergent evolutionary adaptations and gene losses.</title>
        <authorList>
            <person name="Steindorff A.S."/>
            <person name="Aguilar-Pontes M.V."/>
            <person name="Robinson A.J."/>
            <person name="Andreopoulos B."/>
            <person name="LaButti K."/>
            <person name="Kuo A."/>
            <person name="Mondo S."/>
            <person name="Riley R."/>
            <person name="Otillar R."/>
            <person name="Haridas S."/>
            <person name="Lipzen A."/>
            <person name="Grimwood J."/>
            <person name="Schmutz J."/>
            <person name="Clum A."/>
            <person name="Reid I.D."/>
            <person name="Moisan M.C."/>
            <person name="Butler G."/>
            <person name="Nguyen T.T.M."/>
            <person name="Dewar K."/>
            <person name="Conant G."/>
            <person name="Drula E."/>
            <person name="Henrissat B."/>
            <person name="Hansel C."/>
            <person name="Singer S."/>
            <person name="Hutchinson M.I."/>
            <person name="de Vries R.P."/>
            <person name="Natvig D.O."/>
            <person name="Powell A.J."/>
            <person name="Tsang A."/>
            <person name="Grigoriev I.V."/>
        </authorList>
    </citation>
    <scope>NUCLEOTIDE SEQUENCE [LARGE SCALE GENOMIC DNA]</scope>
    <source>
        <strain evidence="8 9">ATCC 22073</strain>
    </source>
</reference>
<evidence type="ECO:0000256" key="3">
    <source>
        <dbReference type="ARBA" id="ARBA00025376"/>
    </source>
</evidence>
<dbReference type="Pfam" id="PF03666">
    <property type="entry name" value="NPR3"/>
    <property type="match status" value="1"/>
</dbReference>
<evidence type="ECO:0000313" key="9">
    <source>
        <dbReference type="Proteomes" id="UP001600064"/>
    </source>
</evidence>
<evidence type="ECO:0000259" key="7">
    <source>
        <dbReference type="Pfam" id="PF24064"/>
    </source>
</evidence>
<comment type="function">
    <text evidence="3 5">Mediates inactivation of the TORC1 complex in response to amino acid starvation. Required for meiotic nuclear division.</text>
</comment>
<gene>
    <name evidence="8" type="ORF">VTJ83DRAFT_2035</name>
</gene>
<evidence type="ECO:0000256" key="4">
    <source>
        <dbReference type="ARBA" id="ARBA00030028"/>
    </source>
</evidence>
<name>A0ABR4DHK6_9PEZI</name>
<evidence type="ECO:0000313" key="8">
    <source>
        <dbReference type="EMBL" id="KAL2269851.1"/>
    </source>
</evidence>
<dbReference type="InterPro" id="IPR056603">
    <property type="entry name" value="HTH_NPRL3"/>
</dbReference>
<dbReference type="GeneID" id="98122905"/>
<feature type="region of interest" description="Disordered" evidence="6">
    <location>
        <begin position="151"/>
        <end position="220"/>
    </location>
</feature>
<keyword evidence="9" id="KW-1185">Reference proteome</keyword>